<evidence type="ECO:0000256" key="1">
    <source>
        <dbReference type="SAM" id="MobiDB-lite"/>
    </source>
</evidence>
<feature type="compositionally biased region" description="Basic and acidic residues" evidence="1">
    <location>
        <begin position="461"/>
        <end position="472"/>
    </location>
</feature>
<accession>A0AAN8A1W0</accession>
<proteinExistence type="predicted"/>
<feature type="compositionally biased region" description="Basic and acidic residues" evidence="1">
    <location>
        <begin position="619"/>
        <end position="631"/>
    </location>
</feature>
<feature type="compositionally biased region" description="Basic and acidic residues" evidence="1">
    <location>
        <begin position="46"/>
        <end position="57"/>
    </location>
</feature>
<gene>
    <name evidence="2" type="ORF">LTR97_007894</name>
</gene>
<feature type="compositionally biased region" description="Polar residues" evidence="1">
    <location>
        <begin position="570"/>
        <end position="593"/>
    </location>
</feature>
<feature type="compositionally biased region" description="Polar residues" evidence="1">
    <location>
        <begin position="27"/>
        <end position="45"/>
    </location>
</feature>
<feature type="compositionally biased region" description="Basic and acidic residues" evidence="1">
    <location>
        <begin position="271"/>
        <end position="287"/>
    </location>
</feature>
<dbReference type="Proteomes" id="UP001310594">
    <property type="component" value="Unassembled WGS sequence"/>
</dbReference>
<comment type="caution">
    <text evidence="2">The sequence shown here is derived from an EMBL/GenBank/DDBJ whole genome shotgun (WGS) entry which is preliminary data.</text>
</comment>
<evidence type="ECO:0000313" key="3">
    <source>
        <dbReference type="Proteomes" id="UP001310594"/>
    </source>
</evidence>
<feature type="compositionally biased region" description="Polar residues" evidence="1">
    <location>
        <begin position="62"/>
        <end position="72"/>
    </location>
</feature>
<feature type="compositionally biased region" description="Polar residues" evidence="1">
    <location>
        <begin position="209"/>
        <end position="224"/>
    </location>
</feature>
<protein>
    <submittedName>
        <fullName evidence="2">Uncharacterized protein</fullName>
    </submittedName>
</protein>
<feature type="compositionally biased region" description="Basic and acidic residues" evidence="1">
    <location>
        <begin position="709"/>
        <end position="719"/>
    </location>
</feature>
<feature type="compositionally biased region" description="Polar residues" evidence="1">
    <location>
        <begin position="98"/>
        <end position="109"/>
    </location>
</feature>
<feature type="compositionally biased region" description="Polar residues" evidence="1">
    <location>
        <begin position="168"/>
        <end position="177"/>
    </location>
</feature>
<feature type="compositionally biased region" description="Acidic residues" evidence="1">
    <location>
        <begin position="11"/>
        <end position="21"/>
    </location>
</feature>
<name>A0AAN8A1W0_9PEZI</name>
<organism evidence="2 3">
    <name type="scientific">Elasticomyces elasticus</name>
    <dbReference type="NCBI Taxonomy" id="574655"/>
    <lineage>
        <taxon>Eukaryota</taxon>
        <taxon>Fungi</taxon>
        <taxon>Dikarya</taxon>
        <taxon>Ascomycota</taxon>
        <taxon>Pezizomycotina</taxon>
        <taxon>Dothideomycetes</taxon>
        <taxon>Dothideomycetidae</taxon>
        <taxon>Mycosphaerellales</taxon>
        <taxon>Teratosphaeriaceae</taxon>
        <taxon>Elasticomyces</taxon>
    </lineage>
</organism>
<feature type="region of interest" description="Disordered" evidence="1">
    <location>
        <begin position="1"/>
        <end position="148"/>
    </location>
</feature>
<feature type="compositionally biased region" description="Basic and acidic residues" evidence="1">
    <location>
        <begin position="436"/>
        <end position="452"/>
    </location>
</feature>
<dbReference type="AlphaFoldDB" id="A0AAN8A1W0"/>
<feature type="compositionally biased region" description="Basic and acidic residues" evidence="1">
    <location>
        <begin position="352"/>
        <end position="372"/>
    </location>
</feature>
<feature type="compositionally biased region" description="Basic and acidic residues" evidence="1">
    <location>
        <begin position="178"/>
        <end position="193"/>
    </location>
</feature>
<sequence>MPPLPKTSVADSDEDDDEIIEPEVPQPSKQGGASMTQQSTGSTERMANEIRNAERDLLAPSADQTGSMSRSSGQKRRSTAAVGDTPERAAKRSKVQGYGSSRPRSSTTKAARVQNAFDRFKDDEDAPATSHSARYSEHSGAVHSSAGLPDGTIRADFAAHEPNVMFGNTGSTAVDASSEQRRMVEQARSDARRVSTSVSKPVESEDASQKSSSFPWTISQQTPFAKTPAAVDDEERLMERRDPIPNPVQDADVVEEPTIPTLKEPLEADQEPTRDVIVEELPEKAADESVADLDGLKTKAPLPPPRSSPRVEIARPAEDMISRRDTVSETKRKPTRVRKPKVMEPSSEALNSDDRRIREELREDGLQKERYVPRPSRRRATQVAEVPIDFSVKPEKAAKAKRTKTTGGLKAGVDIAAPTLSSGSETPKAPAAASPKIDDSEKHIAEPREDPVKPAISQRSPGHDVQQDDMLKDQAPPPLKSCMKSTMKAPVEDEDFLKPLPELTSTSQSPMKAPDDNEVFVKPALKSNQVTSSPSKNLDDNIFLKPTPKAKSTSRVKRSQTTIFEDHVDFSSQRTPTLSQQQAKRQAALQNFGSDAVESKANQKKRRTIVDEDEDVEPDEKVESPAKKQEASKLVLKPQTVPKKRRKVVEDDDEEFEQGAGASMEQDDELQPAIDKEVAPKKRGRGRPPKAAAATEPMENDEAGADANKSPEEVEEAPKKPAKGRKSRKSTGPSVNTQSLDDSNNGMDMENIEADEAPKKPGRGRKASTPAVKPTEVETEHEKDDAPKTPHEPRTTNNEAVDSTRPAAPGTQEPTPSPEKIAQAKAIALPPKPSPTSHSPLKSSSTAPLRVGLNKRQRIPPLLRSIRPVKPR</sequence>
<feature type="region of interest" description="Disordered" evidence="1">
    <location>
        <begin position="168"/>
        <end position="872"/>
    </location>
</feature>
<feature type="compositionally biased region" description="Basic residues" evidence="1">
    <location>
        <begin position="720"/>
        <end position="729"/>
    </location>
</feature>
<dbReference type="EMBL" id="JAVRQU010000012">
    <property type="protein sequence ID" value="KAK5696591.1"/>
    <property type="molecule type" value="Genomic_DNA"/>
</dbReference>
<feature type="compositionally biased region" description="Polar residues" evidence="1">
    <location>
        <begin position="730"/>
        <end position="746"/>
    </location>
</feature>
<feature type="compositionally biased region" description="Low complexity" evidence="1">
    <location>
        <begin position="835"/>
        <end position="848"/>
    </location>
</feature>
<evidence type="ECO:0000313" key="2">
    <source>
        <dbReference type="EMBL" id="KAK5696591.1"/>
    </source>
</evidence>
<feature type="compositionally biased region" description="Basic and acidic residues" evidence="1">
    <location>
        <begin position="775"/>
        <end position="794"/>
    </location>
</feature>
<feature type="compositionally biased region" description="Basic and acidic residues" evidence="1">
    <location>
        <begin position="312"/>
        <end position="332"/>
    </location>
</feature>
<feature type="compositionally biased region" description="Polar residues" evidence="1">
    <location>
        <begin position="526"/>
        <end position="536"/>
    </location>
</feature>
<reference evidence="2" key="1">
    <citation type="submission" date="2023-08" db="EMBL/GenBank/DDBJ databases">
        <title>Black Yeasts Isolated from many extreme environments.</title>
        <authorList>
            <person name="Coleine C."/>
            <person name="Stajich J.E."/>
            <person name="Selbmann L."/>
        </authorList>
    </citation>
    <scope>NUCLEOTIDE SEQUENCE</scope>
    <source>
        <strain evidence="2">CCFEE 5810</strain>
    </source>
</reference>